<feature type="transmembrane region" description="Helical" evidence="1">
    <location>
        <begin position="136"/>
        <end position="153"/>
    </location>
</feature>
<keyword evidence="3" id="KW-1185">Reference proteome</keyword>
<evidence type="ECO:0000313" key="3">
    <source>
        <dbReference type="Proteomes" id="UP000198362"/>
    </source>
</evidence>
<name>A0A239LS45_9ACTN</name>
<sequence>MLSALVRQPGAVRFDLVAEALATMRATQSAEGRWPSSDGSATFSVWSVAPFLDALADARTYLPLRAGRLITPLSRHTAVIQGGSDLQIAPERLLIGVRGERIRLLARRRWAAGALLALIATGVVLLGTGALAPRELAFGLLVPVVLLVLQLSIGRSRRQQPDDG</sequence>
<protein>
    <submittedName>
        <fullName evidence="2">Uncharacterized protein</fullName>
    </submittedName>
</protein>
<gene>
    <name evidence="2" type="ORF">SAMN05421812_104543</name>
</gene>
<evidence type="ECO:0000313" key="2">
    <source>
        <dbReference type="EMBL" id="SNT33175.1"/>
    </source>
</evidence>
<dbReference type="Proteomes" id="UP000198362">
    <property type="component" value="Unassembled WGS sequence"/>
</dbReference>
<keyword evidence="1" id="KW-0472">Membrane</keyword>
<dbReference type="AlphaFoldDB" id="A0A239LS45"/>
<accession>A0A239LS45</accession>
<organism evidence="2 3">
    <name type="scientific">Asanoa hainanensis</name>
    <dbReference type="NCBI Taxonomy" id="560556"/>
    <lineage>
        <taxon>Bacteria</taxon>
        <taxon>Bacillati</taxon>
        <taxon>Actinomycetota</taxon>
        <taxon>Actinomycetes</taxon>
        <taxon>Micromonosporales</taxon>
        <taxon>Micromonosporaceae</taxon>
        <taxon>Asanoa</taxon>
    </lineage>
</organism>
<keyword evidence="1" id="KW-1133">Transmembrane helix</keyword>
<evidence type="ECO:0000256" key="1">
    <source>
        <dbReference type="SAM" id="Phobius"/>
    </source>
</evidence>
<reference evidence="2 3" key="1">
    <citation type="submission" date="2017-06" db="EMBL/GenBank/DDBJ databases">
        <authorList>
            <person name="Kim H.J."/>
            <person name="Triplett B.A."/>
        </authorList>
    </citation>
    <scope>NUCLEOTIDE SEQUENCE [LARGE SCALE GENOMIC DNA]</scope>
    <source>
        <strain evidence="2 3">CGMCC 4.5593</strain>
    </source>
</reference>
<dbReference type="EMBL" id="FZPH01000004">
    <property type="protein sequence ID" value="SNT33175.1"/>
    <property type="molecule type" value="Genomic_DNA"/>
</dbReference>
<proteinExistence type="predicted"/>
<keyword evidence="1" id="KW-0812">Transmembrane</keyword>
<feature type="transmembrane region" description="Helical" evidence="1">
    <location>
        <begin position="110"/>
        <end position="130"/>
    </location>
</feature>